<keyword evidence="1" id="KW-1133">Transmembrane helix</keyword>
<reference evidence="2" key="2">
    <citation type="journal article" date="2015" name="Fish Shellfish Immunol.">
        <title>Early steps in the European eel (Anguilla anguilla)-Vibrio vulnificus interaction in the gills: Role of the RtxA13 toxin.</title>
        <authorList>
            <person name="Callol A."/>
            <person name="Pajuelo D."/>
            <person name="Ebbesson L."/>
            <person name="Teles M."/>
            <person name="MacKenzie S."/>
            <person name="Amaro C."/>
        </authorList>
    </citation>
    <scope>NUCLEOTIDE SEQUENCE</scope>
</reference>
<name>A0A0E9WS16_ANGAN</name>
<accession>A0A0E9WS16</accession>
<evidence type="ECO:0000313" key="2">
    <source>
        <dbReference type="EMBL" id="JAH92325.1"/>
    </source>
</evidence>
<feature type="transmembrane region" description="Helical" evidence="1">
    <location>
        <begin position="20"/>
        <end position="37"/>
    </location>
</feature>
<proteinExistence type="predicted"/>
<organism evidence="2">
    <name type="scientific">Anguilla anguilla</name>
    <name type="common">European freshwater eel</name>
    <name type="synonym">Muraena anguilla</name>
    <dbReference type="NCBI Taxonomy" id="7936"/>
    <lineage>
        <taxon>Eukaryota</taxon>
        <taxon>Metazoa</taxon>
        <taxon>Chordata</taxon>
        <taxon>Craniata</taxon>
        <taxon>Vertebrata</taxon>
        <taxon>Euteleostomi</taxon>
        <taxon>Actinopterygii</taxon>
        <taxon>Neopterygii</taxon>
        <taxon>Teleostei</taxon>
        <taxon>Anguilliformes</taxon>
        <taxon>Anguillidae</taxon>
        <taxon>Anguilla</taxon>
    </lineage>
</organism>
<evidence type="ECO:0000256" key="1">
    <source>
        <dbReference type="SAM" id="Phobius"/>
    </source>
</evidence>
<keyword evidence="1" id="KW-0472">Membrane</keyword>
<sequence length="66" mass="7866">MQQITFKTYSILVTSIYNGYFVLNILYFLSIGIGYTIKRERKVFKYIQKRKKKKKTKKGETGKFST</sequence>
<dbReference type="EMBL" id="GBXM01016252">
    <property type="protein sequence ID" value="JAH92325.1"/>
    <property type="molecule type" value="Transcribed_RNA"/>
</dbReference>
<reference evidence="2" key="1">
    <citation type="submission" date="2014-11" db="EMBL/GenBank/DDBJ databases">
        <authorList>
            <person name="Amaro Gonzalez C."/>
        </authorList>
    </citation>
    <scope>NUCLEOTIDE SEQUENCE</scope>
</reference>
<protein>
    <submittedName>
        <fullName evidence="2">Uncharacterized protein</fullName>
    </submittedName>
</protein>
<keyword evidence="1" id="KW-0812">Transmembrane</keyword>
<dbReference type="AlphaFoldDB" id="A0A0E9WS16"/>